<dbReference type="Gene3D" id="2.40.160.10">
    <property type="entry name" value="Porin"/>
    <property type="match status" value="1"/>
</dbReference>
<dbReference type="GO" id="GO:0016020">
    <property type="term" value="C:membrane"/>
    <property type="evidence" value="ECO:0007669"/>
    <property type="project" value="InterPro"/>
</dbReference>
<feature type="chain" id="PRO_5011582086" evidence="5">
    <location>
        <begin position="33"/>
        <end position="451"/>
    </location>
</feature>
<comment type="similarity">
    <text evidence="1">Belongs to the outer membrane porin (Opr) (TC 1.B.25) family.</text>
</comment>
<evidence type="ECO:0000256" key="1">
    <source>
        <dbReference type="ARBA" id="ARBA00009075"/>
    </source>
</evidence>
<evidence type="ECO:0000256" key="5">
    <source>
        <dbReference type="SAM" id="SignalP"/>
    </source>
</evidence>
<accession>A0A1H6WY67</accession>
<keyword evidence="3 5" id="KW-0732">Signal</keyword>
<evidence type="ECO:0000256" key="3">
    <source>
        <dbReference type="ARBA" id="ARBA00022729"/>
    </source>
</evidence>
<reference evidence="6 7" key="1">
    <citation type="submission" date="2016-10" db="EMBL/GenBank/DDBJ databases">
        <authorList>
            <person name="de Groot N.N."/>
        </authorList>
    </citation>
    <scope>NUCLEOTIDE SEQUENCE [LARGE SCALE GENOMIC DNA]</scope>
    <source>
        <strain evidence="6 7">DSM 1041</strain>
    </source>
</reference>
<organism evidence="6 7">
    <name type="scientific">Azotobacter beijerinckii</name>
    <dbReference type="NCBI Taxonomy" id="170623"/>
    <lineage>
        <taxon>Bacteria</taxon>
        <taxon>Pseudomonadati</taxon>
        <taxon>Pseudomonadota</taxon>
        <taxon>Gammaproteobacteria</taxon>
        <taxon>Pseudomonadales</taxon>
        <taxon>Pseudomonadaceae</taxon>
        <taxon>Azotobacter</taxon>
    </lineage>
</organism>
<gene>
    <name evidence="6" type="ORF">SAMN04244579_03382</name>
</gene>
<dbReference type="PANTHER" id="PTHR34596:SF2">
    <property type="entry name" value="CHITOPORIN"/>
    <property type="match status" value="1"/>
</dbReference>
<dbReference type="PANTHER" id="PTHR34596">
    <property type="entry name" value="CHITOPORIN"/>
    <property type="match status" value="1"/>
</dbReference>
<dbReference type="InterPro" id="IPR023614">
    <property type="entry name" value="Porin_dom_sf"/>
</dbReference>
<evidence type="ECO:0000256" key="2">
    <source>
        <dbReference type="ARBA" id="ARBA00022448"/>
    </source>
</evidence>
<keyword evidence="2" id="KW-0813">Transport</keyword>
<dbReference type="Proteomes" id="UP000199005">
    <property type="component" value="Unassembled WGS sequence"/>
</dbReference>
<dbReference type="GO" id="GO:0015288">
    <property type="term" value="F:porin activity"/>
    <property type="evidence" value="ECO:0007669"/>
    <property type="project" value="TreeGrafter"/>
</dbReference>
<dbReference type="InterPro" id="IPR005318">
    <property type="entry name" value="OM_porin_bac"/>
</dbReference>
<evidence type="ECO:0000313" key="7">
    <source>
        <dbReference type="Proteomes" id="UP000199005"/>
    </source>
</evidence>
<protein>
    <submittedName>
        <fullName evidence="6">Outer membrane porin, OprD family</fullName>
    </submittedName>
</protein>
<feature type="signal peptide" evidence="5">
    <location>
        <begin position="1"/>
        <end position="32"/>
    </location>
</feature>
<dbReference type="AlphaFoldDB" id="A0A1H6WY67"/>
<evidence type="ECO:0000256" key="4">
    <source>
        <dbReference type="SAM" id="MobiDB-lite"/>
    </source>
</evidence>
<evidence type="ECO:0000313" key="6">
    <source>
        <dbReference type="EMBL" id="SEJ17432.1"/>
    </source>
</evidence>
<dbReference type="Pfam" id="PF03573">
    <property type="entry name" value="OprD"/>
    <property type="match status" value="1"/>
</dbReference>
<dbReference type="EMBL" id="FNYO01000047">
    <property type="protein sequence ID" value="SEJ17432.1"/>
    <property type="molecule type" value="Genomic_DNA"/>
</dbReference>
<sequence>MRRPEKRAMNRKSTLTLAVVAGALGLPVTVQEAAAAGFIEDSKATLGFRTFYMNQDDRNSDRPRIDETGQAFLFEFKSGFTEGFVGFGLDVIAQEGVRLDGGGRAGKAGAERAPGSGSMFPLKSNGKSQEDYGRLNATGKMRISKTIAEVGVLRPTLPILKSNDGRLLPQLFHGAQVTSNEFSNLTFVGGRLEHSTERNSTDSQALFIGGAANNQRSNEFYYGGVDYKATKALTLQYYYSNLDDFYEQHFFGLVHNWALPVGALKSDLRYWTSNSDGANGSSSGRAEGYRSSGYWGSGSSHKGEVDNDTLSAMFTYTLGGHALGAGYQKVTGHSDFPYLNMGGASTPLITDAINEKFARAGEQTWVGSYSYNFAAIGIPGLSTSLLYFSGDGINAKGQDQEEWERDFRVDYAVPSGPLKGVGVSWRNATSRGDFRERDDNRLYLTYSLPLL</sequence>
<name>A0A1H6WY67_9GAMM</name>
<proteinExistence type="inferred from homology"/>
<feature type="region of interest" description="Disordered" evidence="4">
    <location>
        <begin position="103"/>
        <end position="128"/>
    </location>
</feature>